<gene>
    <name evidence="2" type="ORF">DUNSADRAFT_13343</name>
</gene>
<organism evidence="2 3">
    <name type="scientific">Dunaliella salina</name>
    <name type="common">Green alga</name>
    <name type="synonym">Protococcus salinus</name>
    <dbReference type="NCBI Taxonomy" id="3046"/>
    <lineage>
        <taxon>Eukaryota</taxon>
        <taxon>Viridiplantae</taxon>
        <taxon>Chlorophyta</taxon>
        <taxon>core chlorophytes</taxon>
        <taxon>Chlorophyceae</taxon>
        <taxon>CS clade</taxon>
        <taxon>Chlamydomonadales</taxon>
        <taxon>Dunaliellaceae</taxon>
        <taxon>Dunaliella</taxon>
    </lineage>
</organism>
<feature type="compositionally biased region" description="Polar residues" evidence="1">
    <location>
        <begin position="43"/>
        <end position="58"/>
    </location>
</feature>
<reference evidence="2" key="1">
    <citation type="submission" date="2017-08" db="EMBL/GenBank/DDBJ databases">
        <authorList>
            <person name="Polle J.E."/>
            <person name="Barry K."/>
            <person name="Cushman J."/>
            <person name="Schmutz J."/>
            <person name="Tran D."/>
            <person name="Hathwaick L.T."/>
            <person name="Yim W.C."/>
            <person name="Jenkins J."/>
            <person name="Mckie-Krisberg Z.M."/>
            <person name="Prochnik S."/>
            <person name="Lindquist E."/>
            <person name="Dockter R.B."/>
            <person name="Adam C."/>
            <person name="Molina H."/>
            <person name="Bunkerborg J."/>
            <person name="Jin E."/>
            <person name="Buchheim M."/>
            <person name="Magnuson J."/>
        </authorList>
    </citation>
    <scope>NUCLEOTIDE SEQUENCE</scope>
    <source>
        <strain evidence="2">CCAP 19/18</strain>
    </source>
</reference>
<feature type="compositionally biased region" description="Low complexity" evidence="1">
    <location>
        <begin position="1"/>
        <end position="20"/>
    </location>
</feature>
<sequence>MWTMPGATPAAGSTAAPSPSVWSMAADATPLGAGRDQDAAQVPGSQLSARTCAMSSATPWGAARTQETPEVPGSQFSARTNAMGTTPRFGGFRESDDGGDSEEDGVEEQNILELPTGARSLLGSRVDHEPCIKLPGSWTKANAHQQWVSSHEVGDHAALGHWQTGVSIRSICCPQVGVGHSQAQVCIWSSSSDRAYVSAHSAAWCWCASLHWILSRHHCGECDAAQRWLSWCALLLDLRKFMNAERGGTLKEEQKAFGAQKQQPYRRGGAGCLIVDWLRSGTQSLEELGTFSS</sequence>
<proteinExistence type="predicted"/>
<name>A0ABQ7G9K4_DUNSA</name>
<keyword evidence="3" id="KW-1185">Reference proteome</keyword>
<feature type="compositionally biased region" description="Acidic residues" evidence="1">
    <location>
        <begin position="97"/>
        <end position="107"/>
    </location>
</feature>
<evidence type="ECO:0000313" key="2">
    <source>
        <dbReference type="EMBL" id="KAF5831287.1"/>
    </source>
</evidence>
<feature type="region of interest" description="Disordered" evidence="1">
    <location>
        <begin position="1"/>
        <end position="108"/>
    </location>
</feature>
<feature type="compositionally biased region" description="Polar residues" evidence="1">
    <location>
        <begin position="74"/>
        <end position="84"/>
    </location>
</feature>
<dbReference type="EMBL" id="MU069960">
    <property type="protein sequence ID" value="KAF5831287.1"/>
    <property type="molecule type" value="Genomic_DNA"/>
</dbReference>
<protein>
    <recommendedName>
        <fullName evidence="4">Encoded protein</fullName>
    </recommendedName>
</protein>
<comment type="caution">
    <text evidence="2">The sequence shown here is derived from an EMBL/GenBank/DDBJ whole genome shotgun (WGS) entry which is preliminary data.</text>
</comment>
<dbReference type="Proteomes" id="UP000815325">
    <property type="component" value="Unassembled WGS sequence"/>
</dbReference>
<evidence type="ECO:0000313" key="3">
    <source>
        <dbReference type="Proteomes" id="UP000815325"/>
    </source>
</evidence>
<evidence type="ECO:0008006" key="4">
    <source>
        <dbReference type="Google" id="ProtNLM"/>
    </source>
</evidence>
<evidence type="ECO:0000256" key="1">
    <source>
        <dbReference type="SAM" id="MobiDB-lite"/>
    </source>
</evidence>
<accession>A0ABQ7G9K4</accession>